<accession>A0A317WKL1</accession>
<evidence type="ECO:0000256" key="4">
    <source>
        <dbReference type="PIRSR" id="PIRSR617939-2"/>
    </source>
</evidence>
<dbReference type="EMBL" id="MSFL01000007">
    <property type="protein sequence ID" value="PWY86913.1"/>
    <property type="molecule type" value="Genomic_DNA"/>
</dbReference>
<gene>
    <name evidence="6" type="ORF">BO70DRAFT_360634</name>
</gene>
<proteinExistence type="predicted"/>
<dbReference type="AlphaFoldDB" id="A0A317WKL1"/>
<feature type="compositionally biased region" description="Polar residues" evidence="5">
    <location>
        <begin position="1"/>
        <end position="21"/>
    </location>
</feature>
<dbReference type="PANTHER" id="PTHR12935:SF0">
    <property type="entry name" value="GAMMA-GLUTAMYLCYCLOTRANSFERASE"/>
    <property type="match status" value="1"/>
</dbReference>
<evidence type="ECO:0000256" key="2">
    <source>
        <dbReference type="ARBA" id="ARBA00023239"/>
    </source>
</evidence>
<comment type="caution">
    <text evidence="6">The sequence shown here is derived from an EMBL/GenBank/DDBJ whole genome shotgun (WGS) entry which is preliminary data.</text>
</comment>
<organism evidence="6 7">
    <name type="scientific">Aspergillus heteromorphus CBS 117.55</name>
    <dbReference type="NCBI Taxonomy" id="1448321"/>
    <lineage>
        <taxon>Eukaryota</taxon>
        <taxon>Fungi</taxon>
        <taxon>Dikarya</taxon>
        <taxon>Ascomycota</taxon>
        <taxon>Pezizomycotina</taxon>
        <taxon>Eurotiomycetes</taxon>
        <taxon>Eurotiomycetidae</taxon>
        <taxon>Eurotiales</taxon>
        <taxon>Aspergillaceae</taxon>
        <taxon>Aspergillus</taxon>
        <taxon>Aspergillus subgen. Circumdati</taxon>
    </lineage>
</organism>
<dbReference type="STRING" id="1448321.A0A317WKL1"/>
<evidence type="ECO:0000313" key="6">
    <source>
        <dbReference type="EMBL" id="PWY86913.1"/>
    </source>
</evidence>
<dbReference type="EC" id="4.3.2.9" evidence="1"/>
<reference evidence="6 7" key="1">
    <citation type="submission" date="2016-12" db="EMBL/GenBank/DDBJ databases">
        <title>The genomes of Aspergillus section Nigri reveals drivers in fungal speciation.</title>
        <authorList>
            <consortium name="DOE Joint Genome Institute"/>
            <person name="Vesth T.C."/>
            <person name="Nybo J."/>
            <person name="Theobald S."/>
            <person name="Brandl J."/>
            <person name="Frisvad J.C."/>
            <person name="Nielsen K.F."/>
            <person name="Lyhne E.K."/>
            <person name="Kogle M.E."/>
            <person name="Kuo A."/>
            <person name="Riley R."/>
            <person name="Clum A."/>
            <person name="Nolan M."/>
            <person name="Lipzen A."/>
            <person name="Salamov A."/>
            <person name="Henrissat B."/>
            <person name="Wiebenga A."/>
            <person name="De Vries R.P."/>
            <person name="Grigoriev I.V."/>
            <person name="Mortensen U.H."/>
            <person name="Andersen M.R."/>
            <person name="Baker S.E."/>
        </authorList>
    </citation>
    <scope>NUCLEOTIDE SEQUENCE [LARGE SCALE GENOMIC DNA]</scope>
    <source>
        <strain evidence="6 7">CBS 117.55</strain>
    </source>
</reference>
<dbReference type="GeneID" id="37065068"/>
<name>A0A317WKL1_9EURO</name>
<dbReference type="Proteomes" id="UP000247233">
    <property type="component" value="Unassembled WGS sequence"/>
</dbReference>
<dbReference type="PANTHER" id="PTHR12935">
    <property type="entry name" value="GAMMA-GLUTAMYLCYCLOTRANSFERASE"/>
    <property type="match status" value="1"/>
</dbReference>
<feature type="binding site" evidence="4">
    <location>
        <begin position="52"/>
        <end position="57"/>
    </location>
    <ligand>
        <name>substrate</name>
    </ligand>
</feature>
<evidence type="ECO:0000313" key="7">
    <source>
        <dbReference type="Proteomes" id="UP000247233"/>
    </source>
</evidence>
<dbReference type="InterPro" id="IPR017939">
    <property type="entry name" value="G-Glutamylcylcotransferase"/>
</dbReference>
<dbReference type="Gene3D" id="3.10.490.10">
    <property type="entry name" value="Gamma-glutamyl cyclotransferase-like"/>
    <property type="match status" value="1"/>
</dbReference>
<dbReference type="OrthoDB" id="2017317at2759"/>
<feature type="binding site" evidence="4">
    <location>
        <position position="240"/>
    </location>
    <ligand>
        <name>substrate</name>
    </ligand>
</feature>
<feature type="region of interest" description="Disordered" evidence="5">
    <location>
        <begin position="1"/>
        <end position="25"/>
    </location>
</feature>
<dbReference type="GO" id="GO:0003839">
    <property type="term" value="F:gamma-glutamylcyclotransferase activity"/>
    <property type="evidence" value="ECO:0007669"/>
    <property type="project" value="UniProtKB-EC"/>
</dbReference>
<dbReference type="RefSeq" id="XP_025401145.1">
    <property type="nucleotide sequence ID" value="XM_025542831.1"/>
</dbReference>
<sequence length="345" mass="38209">MDHSLQTSYERQRVSTTNQSLDGDPHLSEKAVAHHLEKIGDENPPLEKTVLYLAYGSNLYSETFLGRRGIKPLSRINVVVPDLQLTFDIPGVPYTEPCFAATKFRNPAGGKDNADKVEDSGWNGQAASECSRLIPGETSGYTSNIPLVGVVYEVTLADYAWIIATEGGGRGYKDRVVDCYPFPESYNSADPIPERPNTNPFKAHTLLSPFEESSTGTSITTSIPCFSPPVRLNAQPSVRYLNLIEMGAAEHDLPIAYRTHLSMIQPYKITSLRQRIGKVVFLGFWGPSLLLVLRLSRSLAGTDGRSPGWLMSFGDFVFSGMWQSYDKIFSRIFSDGERTVDHDST</sequence>
<protein>
    <recommendedName>
        <fullName evidence="1">gamma-glutamylcyclotransferase</fullName>
        <ecNumber evidence="1">4.3.2.9</ecNumber>
    </recommendedName>
</protein>
<evidence type="ECO:0000256" key="5">
    <source>
        <dbReference type="SAM" id="MobiDB-lite"/>
    </source>
</evidence>
<keyword evidence="2" id="KW-0456">Lyase</keyword>
<dbReference type="VEuPathDB" id="FungiDB:BO70DRAFT_360634"/>
<evidence type="ECO:0000256" key="1">
    <source>
        <dbReference type="ARBA" id="ARBA00012346"/>
    </source>
</evidence>
<feature type="active site" description="Proton acceptor" evidence="3">
    <location>
        <position position="166"/>
    </location>
</feature>
<keyword evidence="7" id="KW-1185">Reference proteome</keyword>
<evidence type="ECO:0000256" key="3">
    <source>
        <dbReference type="PIRSR" id="PIRSR617939-1"/>
    </source>
</evidence>